<dbReference type="Pfam" id="PF00903">
    <property type="entry name" value="Glyoxalase"/>
    <property type="match status" value="1"/>
</dbReference>
<sequence length="276" mass="31910">MFRWDGGFIMVKSDKFEEGVQWYQEVLGWKCVDQVTSWIGRKAFMKLPRFGMVTLKSFDGDYEHLKSLSKEGNVTLGFTTFDMENTIDYLNSKQVESSNIHTLPNGQKYCDIIAFDHTKLRVIEEGLGADDEKKEYPAAGVHGFGKVNSIIQVNDPVKSASWYEKHLGFETVEVDAVKGYALMRTEDAYDRNALNECFWDHIWLLKTDEKIEAPNDNKARTYYDIRPDVFFEEYNKLIKSGIKPSEIAGDPIKGWGGFHFYDPDNNRINVWSYIMN</sequence>
<reference evidence="2 3" key="1">
    <citation type="submission" date="2021-10" db="EMBL/GenBank/DDBJ databases">
        <authorList>
            <person name="Criscuolo A."/>
        </authorList>
    </citation>
    <scope>NUCLEOTIDE SEQUENCE [LARGE SCALE GENOMIC DNA]</scope>
    <source>
        <strain evidence="3">CIP 111883</strain>
    </source>
</reference>
<evidence type="ECO:0000259" key="1">
    <source>
        <dbReference type="PROSITE" id="PS51819"/>
    </source>
</evidence>
<dbReference type="EMBL" id="CAKJTJ010000003">
    <property type="protein sequence ID" value="CAG9620129.1"/>
    <property type="molecule type" value="Genomic_DNA"/>
</dbReference>
<dbReference type="InterPro" id="IPR029068">
    <property type="entry name" value="Glyas_Bleomycin-R_OHBP_Dase"/>
</dbReference>
<feature type="domain" description="VOC" evidence="1">
    <location>
        <begin position="143"/>
        <end position="273"/>
    </location>
</feature>
<dbReference type="Gene3D" id="3.10.180.10">
    <property type="entry name" value="2,3-Dihydroxybiphenyl 1,2-Dioxygenase, domain 1"/>
    <property type="match status" value="2"/>
</dbReference>
<dbReference type="RefSeq" id="WP_230500059.1">
    <property type="nucleotide sequence ID" value="NZ_CAKJTJ010000003.1"/>
</dbReference>
<proteinExistence type="predicted"/>
<protein>
    <recommendedName>
        <fullName evidence="1">VOC domain-containing protein</fullName>
    </recommendedName>
</protein>
<dbReference type="InterPro" id="IPR037523">
    <property type="entry name" value="VOC_core"/>
</dbReference>
<evidence type="ECO:0000313" key="3">
    <source>
        <dbReference type="Proteomes" id="UP000789833"/>
    </source>
</evidence>
<comment type="caution">
    <text evidence="2">The sequence shown here is derived from an EMBL/GenBank/DDBJ whole genome shotgun (WGS) entry which is preliminary data.</text>
</comment>
<name>A0ABM8YJM4_9BACI</name>
<dbReference type="PROSITE" id="PS51819">
    <property type="entry name" value="VOC"/>
    <property type="match status" value="1"/>
</dbReference>
<organism evidence="2 3">
    <name type="scientific">Sutcliffiella rhizosphaerae</name>
    <dbReference type="NCBI Taxonomy" id="2880967"/>
    <lineage>
        <taxon>Bacteria</taxon>
        <taxon>Bacillati</taxon>
        <taxon>Bacillota</taxon>
        <taxon>Bacilli</taxon>
        <taxon>Bacillales</taxon>
        <taxon>Bacillaceae</taxon>
        <taxon>Sutcliffiella</taxon>
    </lineage>
</organism>
<dbReference type="CDD" id="cd06587">
    <property type="entry name" value="VOC"/>
    <property type="match status" value="1"/>
</dbReference>
<accession>A0ABM8YJM4</accession>
<dbReference type="SUPFAM" id="SSF54593">
    <property type="entry name" value="Glyoxalase/Bleomycin resistance protein/Dihydroxybiphenyl dioxygenase"/>
    <property type="match status" value="2"/>
</dbReference>
<evidence type="ECO:0000313" key="2">
    <source>
        <dbReference type="EMBL" id="CAG9620129.1"/>
    </source>
</evidence>
<keyword evidence="3" id="KW-1185">Reference proteome</keyword>
<dbReference type="Proteomes" id="UP000789833">
    <property type="component" value="Unassembled WGS sequence"/>
</dbReference>
<dbReference type="InterPro" id="IPR004360">
    <property type="entry name" value="Glyas_Fos-R_dOase_dom"/>
</dbReference>
<gene>
    <name evidence="2" type="ORF">BACCIP111883_00897</name>
</gene>